<dbReference type="GO" id="GO:0005739">
    <property type="term" value="C:mitochondrion"/>
    <property type="evidence" value="ECO:0007669"/>
    <property type="project" value="TreeGrafter"/>
</dbReference>
<keyword evidence="3" id="KW-1185">Reference proteome</keyword>
<name>A0A1R0GM21_9FUNG</name>
<evidence type="ECO:0000313" key="3">
    <source>
        <dbReference type="Proteomes" id="UP000187455"/>
    </source>
</evidence>
<dbReference type="PANTHER" id="PTHR28002:SF1">
    <property type="entry name" value="MIOREX COMPLEX COMPONENT 11"/>
    <property type="match status" value="1"/>
</dbReference>
<evidence type="ECO:0000256" key="1">
    <source>
        <dbReference type="SAM" id="Phobius"/>
    </source>
</evidence>
<sequence length="291" mass="33516">MNNAKRFFEFGKGSIRHFSATSPFTPIKFTDALPTYIEHRMRHHFDFNNKRLSKSFLFGTRTYFSKGGLIKRVDRDLKYSKFKNHWFFGVSLPISRSFMPSSPISSDSKFKELDNLDSKKNIGSGNSEFKPKMEILGDTDSQLTNEANVKSSEIQKSAKLSGWRKYKKSFQDRPGSHLVSFIVLHELTAILPVVLLFYFMEAFDFDFNIPKDILDTGDRYISKMLEFFGLENAVTRGSKHFVYLLTSYSIIKSLLPFRIALCFALTPAFSRLAIEPLFSAFKHATKLIARK</sequence>
<accession>A0A1R0GM21</accession>
<keyword evidence="1" id="KW-0812">Transmembrane</keyword>
<dbReference type="STRING" id="133383.A0A1R0GM21"/>
<protein>
    <submittedName>
        <fullName evidence="2">Uncharacterized protein</fullName>
    </submittedName>
</protein>
<gene>
    <name evidence="2" type="ORF">AYI68_g8018</name>
</gene>
<keyword evidence="1" id="KW-0472">Membrane</keyword>
<dbReference type="Pfam" id="PF10306">
    <property type="entry name" value="FLILHELTA"/>
    <property type="match status" value="1"/>
</dbReference>
<keyword evidence="1" id="KW-1133">Transmembrane helix</keyword>
<evidence type="ECO:0000313" key="2">
    <source>
        <dbReference type="EMBL" id="OLY77945.1"/>
    </source>
</evidence>
<reference evidence="2 3" key="1">
    <citation type="journal article" date="2016" name="Mol. Biol. Evol.">
        <title>Genome-Wide Survey of Gut Fungi (Harpellales) Reveals the First Horizontally Transferred Ubiquitin Gene from a Mosquito Host.</title>
        <authorList>
            <person name="Wang Y."/>
            <person name="White M.M."/>
            <person name="Kvist S."/>
            <person name="Moncalvo J.M."/>
        </authorList>
    </citation>
    <scope>NUCLEOTIDE SEQUENCE [LARGE SCALE GENOMIC DNA]</scope>
    <source>
        <strain evidence="2 3">ALG-7-W6</strain>
    </source>
</reference>
<proteinExistence type="predicted"/>
<dbReference type="EMBL" id="LSSL01007554">
    <property type="protein sequence ID" value="OLY77945.1"/>
    <property type="molecule type" value="Genomic_DNA"/>
</dbReference>
<dbReference type="Proteomes" id="UP000187455">
    <property type="component" value="Unassembled WGS sequence"/>
</dbReference>
<dbReference type="InterPro" id="IPR018811">
    <property type="entry name" value="MRX11"/>
</dbReference>
<organism evidence="2 3">
    <name type="scientific">Smittium mucronatum</name>
    <dbReference type="NCBI Taxonomy" id="133383"/>
    <lineage>
        <taxon>Eukaryota</taxon>
        <taxon>Fungi</taxon>
        <taxon>Fungi incertae sedis</taxon>
        <taxon>Zoopagomycota</taxon>
        <taxon>Kickxellomycotina</taxon>
        <taxon>Harpellomycetes</taxon>
        <taxon>Harpellales</taxon>
        <taxon>Legeriomycetaceae</taxon>
        <taxon>Smittium</taxon>
    </lineage>
</organism>
<feature type="transmembrane region" description="Helical" evidence="1">
    <location>
        <begin position="178"/>
        <end position="200"/>
    </location>
</feature>
<dbReference type="OrthoDB" id="5580261at2759"/>
<dbReference type="AlphaFoldDB" id="A0A1R0GM21"/>
<comment type="caution">
    <text evidence="2">The sequence shown here is derived from an EMBL/GenBank/DDBJ whole genome shotgun (WGS) entry which is preliminary data.</text>
</comment>
<dbReference type="PANTHER" id="PTHR28002">
    <property type="entry name" value="MIOREX COMPLEX COMPONENT 11"/>
    <property type="match status" value="1"/>
</dbReference>